<reference evidence="1" key="1">
    <citation type="submission" date="2020-04" db="EMBL/GenBank/DDBJ databases">
        <authorList>
            <person name="Chiriac C."/>
            <person name="Salcher M."/>
            <person name="Ghai R."/>
            <person name="Kavagutti S V."/>
        </authorList>
    </citation>
    <scope>NUCLEOTIDE SEQUENCE</scope>
</reference>
<organism evidence="1">
    <name type="scientific">uncultured Caudovirales phage</name>
    <dbReference type="NCBI Taxonomy" id="2100421"/>
    <lineage>
        <taxon>Viruses</taxon>
        <taxon>Duplodnaviria</taxon>
        <taxon>Heunggongvirae</taxon>
        <taxon>Uroviricota</taxon>
        <taxon>Caudoviricetes</taxon>
        <taxon>Peduoviridae</taxon>
        <taxon>Maltschvirus</taxon>
        <taxon>Maltschvirus maltsch</taxon>
    </lineage>
</organism>
<accession>A0A6J5MUX9</accession>
<evidence type="ECO:0000313" key="1">
    <source>
        <dbReference type="EMBL" id="CAB4149791.1"/>
    </source>
</evidence>
<gene>
    <name evidence="1" type="ORF">UFOVP558_33</name>
</gene>
<name>A0A6J5MUX9_9CAUD</name>
<proteinExistence type="predicted"/>
<sequence>MIELIFVYFAIQQDLMTVGLNGDWRFCRRLQVVASFVETKEIYDVVEQKWADDESKREQFYAFWENVDTCSPHPPRIKVQGSLDNP</sequence>
<protein>
    <submittedName>
        <fullName evidence="1">Uncharacterized protein</fullName>
    </submittedName>
</protein>
<dbReference type="EMBL" id="LR796527">
    <property type="protein sequence ID" value="CAB4149791.1"/>
    <property type="molecule type" value="Genomic_DNA"/>
</dbReference>